<feature type="transmembrane region" description="Helical" evidence="7">
    <location>
        <begin position="32"/>
        <end position="52"/>
    </location>
</feature>
<dbReference type="InterPro" id="IPR035906">
    <property type="entry name" value="MetI-like_sf"/>
</dbReference>
<feature type="transmembrane region" description="Helical" evidence="7">
    <location>
        <begin position="195"/>
        <end position="220"/>
    </location>
</feature>
<dbReference type="PROSITE" id="PS50928">
    <property type="entry name" value="ABC_TM1"/>
    <property type="match status" value="1"/>
</dbReference>
<evidence type="ECO:0000256" key="6">
    <source>
        <dbReference type="ARBA" id="ARBA00023136"/>
    </source>
</evidence>
<dbReference type="Pfam" id="PF00528">
    <property type="entry name" value="BPD_transp_1"/>
    <property type="match status" value="1"/>
</dbReference>
<comment type="subcellular location">
    <subcellularLocation>
        <location evidence="1 7">Cell membrane</location>
        <topology evidence="1 7">Multi-pass membrane protein</topology>
    </subcellularLocation>
</comment>
<dbReference type="CDD" id="cd06261">
    <property type="entry name" value="TM_PBP2"/>
    <property type="match status" value="1"/>
</dbReference>
<dbReference type="Gene3D" id="1.10.3720.10">
    <property type="entry name" value="MetI-like"/>
    <property type="match status" value="1"/>
</dbReference>
<keyword evidence="6 7" id="KW-0472">Membrane</keyword>
<keyword evidence="4 7" id="KW-0812">Transmembrane</keyword>
<evidence type="ECO:0000256" key="5">
    <source>
        <dbReference type="ARBA" id="ARBA00022989"/>
    </source>
</evidence>
<organism evidence="9 10">
    <name type="scientific">Hansschlegelia zhihuaiae</name>
    <dbReference type="NCBI Taxonomy" id="405005"/>
    <lineage>
        <taxon>Bacteria</taxon>
        <taxon>Pseudomonadati</taxon>
        <taxon>Pseudomonadota</taxon>
        <taxon>Alphaproteobacteria</taxon>
        <taxon>Hyphomicrobiales</taxon>
        <taxon>Methylopilaceae</taxon>
        <taxon>Hansschlegelia</taxon>
    </lineage>
</organism>
<evidence type="ECO:0000313" key="10">
    <source>
        <dbReference type="Proteomes" id="UP000289708"/>
    </source>
</evidence>
<sequence length="288" mass="31237">MSAVTALPSQAPAPRVFKRRSKFERAVSSPRFWRGIAGILAFLALWEFGAWAKAGLGLEIPFFGKLPAPSAVAAAAAEVVVQPGYWWSWVESYKRVLGGFVIAMILGIPFGLALAVNKYFRDVFFPPFEILRPIPPLAWVPASLIFWPTNEMSIIFVTFLGAFFTIVINVLGGARTIDVRYLRAAQSMGATQWHLFSRVILPGTLPSIFTGAAVGMGITWNVVLAAEMVSGGGSQAGGGLGFFIWSSYMGGSMEHIIVGMISIGIAGYLSSALIRVLGERVMPWRRAF</sequence>
<feature type="domain" description="ABC transmembrane type-1" evidence="8">
    <location>
        <begin position="89"/>
        <end position="278"/>
    </location>
</feature>
<dbReference type="InterPro" id="IPR000515">
    <property type="entry name" value="MetI-like"/>
</dbReference>
<gene>
    <name evidence="9" type="ORF">EK403_01490</name>
</gene>
<evidence type="ECO:0000256" key="2">
    <source>
        <dbReference type="ARBA" id="ARBA00022448"/>
    </source>
</evidence>
<evidence type="ECO:0000256" key="4">
    <source>
        <dbReference type="ARBA" id="ARBA00022692"/>
    </source>
</evidence>
<comment type="caution">
    <text evidence="9">The sequence shown here is derived from an EMBL/GenBank/DDBJ whole genome shotgun (WGS) entry which is preliminary data.</text>
</comment>
<feature type="transmembrane region" description="Helical" evidence="7">
    <location>
        <begin position="96"/>
        <end position="116"/>
    </location>
</feature>
<keyword evidence="5 7" id="KW-1133">Transmembrane helix</keyword>
<keyword evidence="2 7" id="KW-0813">Transport</keyword>
<evidence type="ECO:0000313" key="9">
    <source>
        <dbReference type="EMBL" id="RXF75553.1"/>
    </source>
</evidence>
<keyword evidence="10" id="KW-1185">Reference proteome</keyword>
<evidence type="ECO:0000256" key="1">
    <source>
        <dbReference type="ARBA" id="ARBA00004651"/>
    </source>
</evidence>
<proteinExistence type="inferred from homology"/>
<keyword evidence="3" id="KW-1003">Cell membrane</keyword>
<dbReference type="EMBL" id="RYFI01000001">
    <property type="protein sequence ID" value="RXF75553.1"/>
    <property type="molecule type" value="Genomic_DNA"/>
</dbReference>
<dbReference type="GO" id="GO:0005886">
    <property type="term" value="C:plasma membrane"/>
    <property type="evidence" value="ECO:0007669"/>
    <property type="project" value="UniProtKB-SubCell"/>
</dbReference>
<dbReference type="GO" id="GO:0055085">
    <property type="term" value="P:transmembrane transport"/>
    <property type="evidence" value="ECO:0007669"/>
    <property type="project" value="InterPro"/>
</dbReference>
<evidence type="ECO:0000259" key="8">
    <source>
        <dbReference type="PROSITE" id="PS50928"/>
    </source>
</evidence>
<accession>A0A4Q0MPK9</accession>
<dbReference type="PANTHER" id="PTHR30151:SF0">
    <property type="entry name" value="ABC TRANSPORTER PERMEASE PROTEIN MJ0413-RELATED"/>
    <property type="match status" value="1"/>
</dbReference>
<dbReference type="Proteomes" id="UP000289708">
    <property type="component" value="Unassembled WGS sequence"/>
</dbReference>
<reference evidence="9 10" key="1">
    <citation type="submission" date="2018-12" db="EMBL/GenBank/DDBJ databases">
        <title>bacterium Hansschlegelia zhihuaiae S113.</title>
        <authorList>
            <person name="He J."/>
        </authorList>
    </citation>
    <scope>NUCLEOTIDE SEQUENCE [LARGE SCALE GENOMIC DNA]</scope>
    <source>
        <strain evidence="9 10">S 113</strain>
    </source>
</reference>
<dbReference type="SUPFAM" id="SSF161098">
    <property type="entry name" value="MetI-like"/>
    <property type="match status" value="1"/>
</dbReference>
<name>A0A4Q0MPK9_9HYPH</name>
<evidence type="ECO:0000256" key="7">
    <source>
        <dbReference type="RuleBase" id="RU363032"/>
    </source>
</evidence>
<dbReference type="PANTHER" id="PTHR30151">
    <property type="entry name" value="ALKANE SULFONATE ABC TRANSPORTER-RELATED, MEMBRANE SUBUNIT"/>
    <property type="match status" value="1"/>
</dbReference>
<feature type="transmembrane region" description="Helical" evidence="7">
    <location>
        <begin position="153"/>
        <end position="174"/>
    </location>
</feature>
<feature type="transmembrane region" description="Helical" evidence="7">
    <location>
        <begin position="256"/>
        <end position="278"/>
    </location>
</feature>
<dbReference type="OrthoDB" id="7957355at2"/>
<protein>
    <submittedName>
        <fullName evidence="9">ABC transporter permease</fullName>
    </submittedName>
</protein>
<comment type="similarity">
    <text evidence="7">Belongs to the binding-protein-dependent transport system permease family.</text>
</comment>
<dbReference type="AlphaFoldDB" id="A0A4Q0MPK9"/>
<dbReference type="RefSeq" id="WP_128775731.1">
    <property type="nucleotide sequence ID" value="NZ_RYFI01000001.1"/>
</dbReference>
<evidence type="ECO:0000256" key="3">
    <source>
        <dbReference type="ARBA" id="ARBA00022475"/>
    </source>
</evidence>